<protein>
    <submittedName>
        <fullName evidence="2">Uncharacterized protein</fullName>
    </submittedName>
</protein>
<evidence type="ECO:0000313" key="3">
    <source>
        <dbReference type="Proteomes" id="UP000540698"/>
    </source>
</evidence>
<sequence length="72" mass="7697">MVSTSFKAALVMAPGASLPMPSMRMGLVLEVFHRLHEPLLRVTALLRNAGIEPPPPAGSRRAAGGRYETTGR</sequence>
<name>A0A7X6R3J6_9NOCA</name>
<dbReference type="EMBL" id="JAAXOS010000006">
    <property type="protein sequence ID" value="NKY27307.1"/>
    <property type="molecule type" value="Genomic_DNA"/>
</dbReference>
<dbReference type="AlphaFoldDB" id="A0A7X6R3J6"/>
<gene>
    <name evidence="2" type="ORF">HGB38_13880</name>
</gene>
<comment type="caution">
    <text evidence="2">The sequence shown here is derived from an EMBL/GenBank/DDBJ whole genome shotgun (WGS) entry which is preliminary data.</text>
</comment>
<evidence type="ECO:0000256" key="1">
    <source>
        <dbReference type="SAM" id="MobiDB-lite"/>
    </source>
</evidence>
<dbReference type="RefSeq" id="WP_062967935.1">
    <property type="nucleotide sequence ID" value="NZ_JAAXOS010000006.1"/>
</dbReference>
<proteinExistence type="predicted"/>
<evidence type="ECO:0000313" key="2">
    <source>
        <dbReference type="EMBL" id="NKY27307.1"/>
    </source>
</evidence>
<reference evidence="2 3" key="1">
    <citation type="submission" date="2020-04" db="EMBL/GenBank/DDBJ databases">
        <title>MicrobeNet Type strains.</title>
        <authorList>
            <person name="Nicholson A.C."/>
        </authorList>
    </citation>
    <scope>NUCLEOTIDE SEQUENCE [LARGE SCALE GENOMIC DNA]</scope>
    <source>
        <strain evidence="2 3">DSM 44956</strain>
    </source>
</reference>
<feature type="region of interest" description="Disordered" evidence="1">
    <location>
        <begin position="50"/>
        <end position="72"/>
    </location>
</feature>
<organism evidence="2 3">
    <name type="scientific">Nocardia gamkensis</name>
    <dbReference type="NCBI Taxonomy" id="352869"/>
    <lineage>
        <taxon>Bacteria</taxon>
        <taxon>Bacillati</taxon>
        <taxon>Actinomycetota</taxon>
        <taxon>Actinomycetes</taxon>
        <taxon>Mycobacteriales</taxon>
        <taxon>Nocardiaceae</taxon>
        <taxon>Nocardia</taxon>
    </lineage>
</organism>
<dbReference type="Proteomes" id="UP000540698">
    <property type="component" value="Unassembled WGS sequence"/>
</dbReference>
<accession>A0A7X6R3J6</accession>
<keyword evidence="3" id="KW-1185">Reference proteome</keyword>